<dbReference type="Proteomes" id="UP000007374">
    <property type="component" value="Unassembled WGS sequence"/>
</dbReference>
<keyword evidence="1" id="KW-0812">Transmembrane</keyword>
<comment type="caution">
    <text evidence="2">The sequence shown here is derived from an EMBL/GenBank/DDBJ whole genome shotgun (WGS) entry which is preliminary data.</text>
</comment>
<dbReference type="PATRIC" id="fig|1231190.3.peg.2381"/>
<dbReference type="eggNOG" id="ENOG503367A">
    <property type="taxonomic scope" value="Bacteria"/>
</dbReference>
<name>K2N474_9HYPH</name>
<evidence type="ECO:0000256" key="1">
    <source>
        <dbReference type="SAM" id="Phobius"/>
    </source>
</evidence>
<reference evidence="2 3" key="1">
    <citation type="journal article" date="2012" name="J. Bacteriol.">
        <title>Genome Sequence of Nitratireductor indicus Type Strain C115.</title>
        <authorList>
            <person name="Lai Q."/>
            <person name="Li G."/>
            <person name="Yu Z."/>
            <person name="Shao Z."/>
        </authorList>
    </citation>
    <scope>NUCLEOTIDE SEQUENCE [LARGE SCALE GENOMIC DNA]</scope>
    <source>
        <strain evidence="2 3">C115</strain>
    </source>
</reference>
<evidence type="ECO:0000313" key="2">
    <source>
        <dbReference type="EMBL" id="EKF42158.1"/>
    </source>
</evidence>
<evidence type="ECO:0000313" key="3">
    <source>
        <dbReference type="Proteomes" id="UP000007374"/>
    </source>
</evidence>
<accession>K2N474</accession>
<dbReference type="STRING" id="721133.SAMN05216176_107214"/>
<feature type="transmembrane region" description="Helical" evidence="1">
    <location>
        <begin position="12"/>
        <end position="31"/>
    </location>
</feature>
<proteinExistence type="predicted"/>
<sequence>MNSVWIRWPISVVFGILSGRLGFGIVGPFVLPLMGEDPQWTADMPGGYQGMLVLAVIVQLLLAIVIAVFLARIENIKRLIGWGCIVLGTILLLNVLSTALFSGLSLQDLVEADTRAKNDAATAFWFWVIAMAMPFVGSGLILYVVGILFLRSGRKAQP</sequence>
<keyword evidence="1" id="KW-0472">Membrane</keyword>
<dbReference type="AlphaFoldDB" id="K2N474"/>
<organism evidence="2 3">
    <name type="scientific">Nitratireductor indicus C115</name>
    <dbReference type="NCBI Taxonomy" id="1231190"/>
    <lineage>
        <taxon>Bacteria</taxon>
        <taxon>Pseudomonadati</taxon>
        <taxon>Pseudomonadota</taxon>
        <taxon>Alphaproteobacteria</taxon>
        <taxon>Hyphomicrobiales</taxon>
        <taxon>Phyllobacteriaceae</taxon>
        <taxon>Nitratireductor</taxon>
    </lineage>
</organism>
<keyword evidence="3" id="KW-1185">Reference proteome</keyword>
<gene>
    <name evidence="2" type="ORF">NA8A_11435</name>
</gene>
<feature type="transmembrane region" description="Helical" evidence="1">
    <location>
        <begin position="79"/>
        <end position="104"/>
    </location>
</feature>
<keyword evidence="1" id="KW-1133">Transmembrane helix</keyword>
<evidence type="ECO:0008006" key="4">
    <source>
        <dbReference type="Google" id="ProtNLM"/>
    </source>
</evidence>
<feature type="transmembrane region" description="Helical" evidence="1">
    <location>
        <begin position="51"/>
        <end position="72"/>
    </location>
</feature>
<dbReference type="EMBL" id="AMSI01000007">
    <property type="protein sequence ID" value="EKF42158.1"/>
    <property type="molecule type" value="Genomic_DNA"/>
</dbReference>
<feature type="transmembrane region" description="Helical" evidence="1">
    <location>
        <begin position="124"/>
        <end position="150"/>
    </location>
</feature>
<protein>
    <recommendedName>
        <fullName evidence="4">Transmembrane protein</fullName>
    </recommendedName>
</protein>
<dbReference type="RefSeq" id="WP_009450447.1">
    <property type="nucleotide sequence ID" value="NZ_AMSI01000007.1"/>
</dbReference>